<protein>
    <recommendedName>
        <fullName evidence="1">N(6)-L-threonylcarbamoyladenine synthase</fullName>
        <ecNumber evidence="1">2.3.1.234</ecNumber>
    </recommendedName>
</protein>
<dbReference type="PRINTS" id="PR00789">
    <property type="entry name" value="OSIALOPTASE"/>
</dbReference>
<evidence type="ECO:0000256" key="4">
    <source>
        <dbReference type="ARBA" id="ARBA00022723"/>
    </source>
</evidence>
<evidence type="ECO:0000256" key="2">
    <source>
        <dbReference type="ARBA" id="ARBA00022679"/>
    </source>
</evidence>
<dbReference type="EC" id="2.3.1.234" evidence="1"/>
<evidence type="ECO:0000256" key="5">
    <source>
        <dbReference type="ARBA" id="ARBA00023315"/>
    </source>
</evidence>
<evidence type="ECO:0000313" key="9">
    <source>
        <dbReference type="Proteomes" id="UP000746471"/>
    </source>
</evidence>
<name>A0ABS5PNF6_9FIRM</name>
<evidence type="ECO:0000256" key="3">
    <source>
        <dbReference type="ARBA" id="ARBA00022694"/>
    </source>
</evidence>
<dbReference type="RefSeq" id="WP_213236563.1">
    <property type="nucleotide sequence ID" value="NZ_JAHBCL010000012.1"/>
</dbReference>
<evidence type="ECO:0000256" key="6">
    <source>
        <dbReference type="ARBA" id="ARBA00048117"/>
    </source>
</evidence>
<keyword evidence="2" id="KW-0808">Transferase</keyword>
<dbReference type="SUPFAM" id="SSF53067">
    <property type="entry name" value="Actin-like ATPase domain"/>
    <property type="match status" value="1"/>
</dbReference>
<dbReference type="Pfam" id="PF00814">
    <property type="entry name" value="TsaD"/>
    <property type="match status" value="1"/>
</dbReference>
<keyword evidence="3" id="KW-0819">tRNA processing</keyword>
<dbReference type="Gene3D" id="3.30.420.40">
    <property type="match status" value="2"/>
</dbReference>
<proteinExistence type="predicted"/>
<keyword evidence="5" id="KW-0012">Acyltransferase</keyword>
<comment type="catalytic activity">
    <reaction evidence="6">
        <text>L-threonylcarbamoyladenylate + adenosine(37) in tRNA = N(6)-L-threonylcarbamoyladenosine(37) in tRNA + AMP + H(+)</text>
        <dbReference type="Rhea" id="RHEA:37059"/>
        <dbReference type="Rhea" id="RHEA-COMP:10162"/>
        <dbReference type="Rhea" id="RHEA-COMP:10163"/>
        <dbReference type="ChEBI" id="CHEBI:15378"/>
        <dbReference type="ChEBI" id="CHEBI:73682"/>
        <dbReference type="ChEBI" id="CHEBI:74411"/>
        <dbReference type="ChEBI" id="CHEBI:74418"/>
        <dbReference type="ChEBI" id="CHEBI:456215"/>
        <dbReference type="EC" id="2.3.1.234"/>
    </reaction>
</comment>
<evidence type="ECO:0000256" key="1">
    <source>
        <dbReference type="ARBA" id="ARBA00012156"/>
    </source>
</evidence>
<sequence length="311" mass="34629">MILGVDTSNYTTSMCLLDDEGRVLFEGNQLLKVKSGGRGLRQSDAFFQHVHELAVQYERLVAKFDPLNIDRIAVSNQPRYLEDSYMPVFNAGVLFCQNLSHTIRKPLDFFSHQEGHLMAALKTCGISELPQQFYGFHLSGGTTEILMCRFDDGRITTERVGGTLDLNMGQLIDRIGVLLGLDFPCGKAMDLLAQKADSDYAIRIKRRGDLSFNISGLENKLLGLIETQSKEDVCRILFNTLARILGEMIIKLPPKLPVVMSGGVASNAIIRQRLLQSVELHSLYFSKPKYSRDNAYGVAALSWMRGGASNC</sequence>
<dbReference type="PANTHER" id="PTHR11735:SF11">
    <property type="entry name" value="TRNA THREONYLCARBAMOYLADENOSINE BIOSYNTHESIS PROTEIN TSAB"/>
    <property type="match status" value="1"/>
</dbReference>
<dbReference type="InterPro" id="IPR000905">
    <property type="entry name" value="Gcp-like_dom"/>
</dbReference>
<evidence type="ECO:0000313" key="8">
    <source>
        <dbReference type="EMBL" id="MBS7526704.1"/>
    </source>
</evidence>
<dbReference type="InterPro" id="IPR043129">
    <property type="entry name" value="ATPase_NBD"/>
</dbReference>
<organism evidence="8 9">
    <name type="scientific">Fusibacter paucivorans</name>
    <dbReference type="NCBI Taxonomy" id="76009"/>
    <lineage>
        <taxon>Bacteria</taxon>
        <taxon>Bacillati</taxon>
        <taxon>Bacillota</taxon>
        <taxon>Clostridia</taxon>
        <taxon>Eubacteriales</taxon>
        <taxon>Eubacteriales Family XII. Incertae Sedis</taxon>
        <taxon>Fusibacter</taxon>
    </lineage>
</organism>
<comment type="caution">
    <text evidence="8">The sequence shown here is derived from an EMBL/GenBank/DDBJ whole genome shotgun (WGS) entry which is preliminary data.</text>
</comment>
<gene>
    <name evidence="8" type="ORF">KHM83_08445</name>
</gene>
<accession>A0ABS5PNF6</accession>
<feature type="domain" description="Gcp-like" evidence="7">
    <location>
        <begin position="49"/>
        <end position="298"/>
    </location>
</feature>
<dbReference type="EMBL" id="JAHBCL010000012">
    <property type="protein sequence ID" value="MBS7526704.1"/>
    <property type="molecule type" value="Genomic_DNA"/>
</dbReference>
<keyword evidence="4" id="KW-0479">Metal-binding</keyword>
<reference evidence="8 9" key="1">
    <citation type="submission" date="2021-05" db="EMBL/GenBank/DDBJ databases">
        <title>Fusibacter ferrireducens sp. nov., an anaerobic, sulfur- and Fe-reducing bacterium isolated from the mangrove sediment.</title>
        <authorList>
            <person name="Qiu D."/>
        </authorList>
    </citation>
    <scope>NUCLEOTIDE SEQUENCE [LARGE SCALE GENOMIC DNA]</scope>
    <source>
        <strain evidence="8 9">DSM 12116</strain>
    </source>
</reference>
<evidence type="ECO:0000259" key="7">
    <source>
        <dbReference type="Pfam" id="PF00814"/>
    </source>
</evidence>
<dbReference type="PANTHER" id="PTHR11735">
    <property type="entry name" value="TRNA N6-ADENOSINE THREONYLCARBAMOYLTRANSFERASE"/>
    <property type="match status" value="1"/>
</dbReference>
<dbReference type="Proteomes" id="UP000746471">
    <property type="component" value="Unassembled WGS sequence"/>
</dbReference>
<keyword evidence="9" id="KW-1185">Reference proteome</keyword>
<dbReference type="InterPro" id="IPR017861">
    <property type="entry name" value="KAE1/TsaD"/>
</dbReference>